<dbReference type="OrthoDB" id="10265871at2759"/>
<evidence type="ECO:0000259" key="1">
    <source>
        <dbReference type="Pfam" id="PF07287"/>
    </source>
</evidence>
<dbReference type="EMBL" id="RSCE01000002">
    <property type="protein sequence ID" value="RSH86040.1"/>
    <property type="molecule type" value="Genomic_DNA"/>
</dbReference>
<protein>
    <recommendedName>
        <fullName evidence="5">DUF1446-domain-containing protein</fullName>
    </recommendedName>
</protein>
<dbReference type="PANTHER" id="PTHR47585:SF1">
    <property type="entry name" value="DUF1446 DOMAIN-CONTAINING PROTEIN"/>
    <property type="match status" value="1"/>
</dbReference>
<dbReference type="GeneID" id="39588783"/>
<proteinExistence type="predicted"/>
<evidence type="ECO:0000313" key="4">
    <source>
        <dbReference type="Proteomes" id="UP000279236"/>
    </source>
</evidence>
<evidence type="ECO:0000313" key="3">
    <source>
        <dbReference type="EMBL" id="RSH86040.1"/>
    </source>
</evidence>
<dbReference type="InterPro" id="IPR056362">
    <property type="entry name" value="AtuA-like_ferredoxin_dom"/>
</dbReference>
<organism evidence="3 4">
    <name type="scientific">Apiotrichum porosum</name>
    <dbReference type="NCBI Taxonomy" id="105984"/>
    <lineage>
        <taxon>Eukaryota</taxon>
        <taxon>Fungi</taxon>
        <taxon>Dikarya</taxon>
        <taxon>Basidiomycota</taxon>
        <taxon>Agaricomycotina</taxon>
        <taxon>Tremellomycetes</taxon>
        <taxon>Trichosporonales</taxon>
        <taxon>Trichosporonaceae</taxon>
        <taxon>Apiotrichum</taxon>
    </lineage>
</organism>
<evidence type="ECO:0008006" key="5">
    <source>
        <dbReference type="Google" id="ProtNLM"/>
    </source>
</evidence>
<name>A0A427Y4M5_9TREE</name>
<sequence length="598" mass="64689">MGTVTDHKGVFKIAAFSGYTGDKADALQRQAESSGCPVLFGDYLAEMNLAWRALEVKDHPELGYERPFLLHLGMAAKAIAANKCKVVTNAGALNPKGLAEACVAYVEGDNIIDRLPELAAAGETLGHLEDARPLSSWGLTPLTANAYVGGRGVRAALEAGADIVISGRCTDASPVIGAAAWWHNWSWDQYDVLAGALLAGHCIECGAYVTGANSSGFKAIKDSYFNFAMGIAEIEADGTFVITKQPNENGFNGIVDIPQVTSQILYEIQNNVYLNPDVQGIIDDIKVEKVGKDRVRVTGVRGIAPPNTTKAAVCAVAGYQAETSIFATGLDVQEKFDVYRLQIKTNLGEKILPQFTMFDITQYGVAAQDPQTEGEATAMLRIVAQAPKIEAFGPYKNLLALVHTEGLGHFPGFQNQQDTRLAEPKPYIEYWPGRVSVAHLPLTVGFVGSDEKITVPPVEGTTAVQPQADYDAKTALQPGEYGSTTRGPLGWIVHARSGDKGGNANVGFFVRHADEYPWLRSLLSKDTLRHLLAKEYTNNKIERVEFPGLLAVHFVIHDYLGKGVSSTARMDALAKSVAEYLRSKYVDLPDKYLARGKL</sequence>
<dbReference type="InterPro" id="IPR010839">
    <property type="entry name" value="AtuA_N"/>
</dbReference>
<dbReference type="Pfam" id="PF23544">
    <property type="entry name" value="AtuA_ferredoxin"/>
    <property type="match status" value="1"/>
</dbReference>
<feature type="domain" description="AtuA-like ferredoxin-fold" evidence="2">
    <location>
        <begin position="489"/>
        <end position="584"/>
    </location>
</feature>
<feature type="domain" description="Acyclic terpene utilisation N-terminal" evidence="1">
    <location>
        <begin position="12"/>
        <end position="444"/>
    </location>
</feature>
<dbReference type="Pfam" id="PF07287">
    <property type="entry name" value="AtuA"/>
    <property type="match status" value="1"/>
</dbReference>
<dbReference type="PANTHER" id="PTHR47585">
    <property type="match status" value="1"/>
</dbReference>
<dbReference type="AlphaFoldDB" id="A0A427Y4M5"/>
<evidence type="ECO:0000259" key="2">
    <source>
        <dbReference type="Pfam" id="PF23544"/>
    </source>
</evidence>
<keyword evidence="4" id="KW-1185">Reference proteome</keyword>
<gene>
    <name evidence="3" type="ORF">EHS24_004240</name>
</gene>
<comment type="caution">
    <text evidence="3">The sequence shown here is derived from an EMBL/GenBank/DDBJ whole genome shotgun (WGS) entry which is preliminary data.</text>
</comment>
<reference evidence="3 4" key="1">
    <citation type="submission" date="2018-11" db="EMBL/GenBank/DDBJ databases">
        <title>Genome sequence of Apiotrichum porosum DSM 27194.</title>
        <authorList>
            <person name="Aliyu H."/>
            <person name="Gorte O."/>
            <person name="Ochsenreither K."/>
        </authorList>
    </citation>
    <scope>NUCLEOTIDE SEQUENCE [LARGE SCALE GENOMIC DNA]</scope>
    <source>
        <strain evidence="3 4">DSM 27194</strain>
    </source>
</reference>
<accession>A0A427Y4M5</accession>
<dbReference type="RefSeq" id="XP_028478825.1">
    <property type="nucleotide sequence ID" value="XM_028619853.1"/>
</dbReference>
<dbReference type="Proteomes" id="UP000279236">
    <property type="component" value="Unassembled WGS sequence"/>
</dbReference>